<dbReference type="Proteomes" id="UP000270112">
    <property type="component" value="Unassembled WGS sequence"/>
</dbReference>
<dbReference type="RefSeq" id="WP_211329946.1">
    <property type="nucleotide sequence ID" value="NZ_QICC01000195.1"/>
</dbReference>
<gene>
    <name evidence="2" type="ORF">DMP09_17800</name>
</gene>
<dbReference type="InterPro" id="IPR057661">
    <property type="entry name" value="RsdA/BaiN/AoA(So)_Rossmann"/>
</dbReference>
<feature type="domain" description="RsdA/BaiN/AoA(So)-like Rossmann fold-like" evidence="1">
    <location>
        <begin position="3"/>
        <end position="54"/>
    </location>
</feature>
<evidence type="ECO:0000313" key="2">
    <source>
        <dbReference type="EMBL" id="RNM38014.1"/>
    </source>
</evidence>
<accession>A0A3N0IM23</accession>
<reference evidence="3" key="1">
    <citation type="submission" date="2018-05" db="EMBL/GenBank/DDBJ databases">
        <title>Genome Sequencing of selected type strains of the family Eggerthellaceae.</title>
        <authorList>
            <person name="Danylec N."/>
            <person name="Stoll D.A."/>
            <person name="Doetsch A."/>
            <person name="Huch M."/>
        </authorList>
    </citation>
    <scope>NUCLEOTIDE SEQUENCE [LARGE SCALE GENOMIC DNA]</scope>
    <source>
        <strain evidence="3">DSM 16107</strain>
    </source>
</reference>
<dbReference type="Gene3D" id="3.50.50.60">
    <property type="entry name" value="FAD/NAD(P)-binding domain"/>
    <property type="match status" value="1"/>
</dbReference>
<dbReference type="PANTHER" id="PTHR42887:SF2">
    <property type="entry name" value="OS12G0638800 PROTEIN"/>
    <property type="match status" value="1"/>
</dbReference>
<evidence type="ECO:0000313" key="3">
    <source>
        <dbReference type="Proteomes" id="UP000270112"/>
    </source>
</evidence>
<dbReference type="AlphaFoldDB" id="A0A3N0IM23"/>
<dbReference type="SUPFAM" id="SSF51905">
    <property type="entry name" value="FAD/NAD(P)-binding domain"/>
    <property type="match status" value="1"/>
</dbReference>
<dbReference type="InterPro" id="IPR036188">
    <property type="entry name" value="FAD/NAD-bd_sf"/>
</dbReference>
<name>A0A3N0IM23_9ACTN</name>
<protein>
    <submittedName>
        <fullName evidence="2">Aminoacetone oxidase family FAD-binding enzyme</fullName>
    </submittedName>
</protein>
<dbReference type="Pfam" id="PF03486">
    <property type="entry name" value="HI0933_like"/>
    <property type="match status" value="1"/>
</dbReference>
<organism evidence="2 3">
    <name type="scientific">Eggerthella sinensis</name>
    <dbReference type="NCBI Taxonomy" id="242230"/>
    <lineage>
        <taxon>Bacteria</taxon>
        <taxon>Bacillati</taxon>
        <taxon>Actinomycetota</taxon>
        <taxon>Coriobacteriia</taxon>
        <taxon>Eggerthellales</taxon>
        <taxon>Eggerthellaceae</taxon>
        <taxon>Eggerthella</taxon>
    </lineage>
</organism>
<sequence length="67" mass="6881">VHRGGCDVAAFDPRTCEARALPGLHVVGEALDVDAPCGGFNLHWAWASGLAAGRAAAERVAEGARRA</sequence>
<comment type="caution">
    <text evidence="2">The sequence shown here is derived from an EMBL/GenBank/DDBJ whole genome shotgun (WGS) entry which is preliminary data.</text>
</comment>
<dbReference type="PANTHER" id="PTHR42887">
    <property type="entry name" value="OS12G0638800 PROTEIN"/>
    <property type="match status" value="1"/>
</dbReference>
<dbReference type="EMBL" id="QICC01000195">
    <property type="protein sequence ID" value="RNM38014.1"/>
    <property type="molecule type" value="Genomic_DNA"/>
</dbReference>
<feature type="non-terminal residue" evidence="2">
    <location>
        <position position="1"/>
    </location>
</feature>
<dbReference type="InterPro" id="IPR004792">
    <property type="entry name" value="BaiN-like"/>
</dbReference>
<proteinExistence type="predicted"/>
<evidence type="ECO:0000259" key="1">
    <source>
        <dbReference type="Pfam" id="PF03486"/>
    </source>
</evidence>